<proteinExistence type="predicted"/>
<dbReference type="InterPro" id="IPR043917">
    <property type="entry name" value="DUF5753"/>
</dbReference>
<comment type="caution">
    <text evidence="2">The sequence shown here is derived from an EMBL/GenBank/DDBJ whole genome shotgun (WGS) entry which is preliminary data.</text>
</comment>
<dbReference type="Gene3D" id="1.10.260.40">
    <property type="entry name" value="lambda repressor-like DNA-binding domains"/>
    <property type="match status" value="1"/>
</dbReference>
<protein>
    <submittedName>
        <fullName evidence="2">Transcriptional regulator with XRE-family HTH domain</fullName>
    </submittedName>
</protein>
<gene>
    <name evidence="2" type="ORF">BJY24_007637</name>
</gene>
<feature type="domain" description="HTH cro/C1-type" evidence="1">
    <location>
        <begin position="18"/>
        <end position="73"/>
    </location>
</feature>
<dbReference type="SMART" id="SM00530">
    <property type="entry name" value="HTH_XRE"/>
    <property type="match status" value="1"/>
</dbReference>
<dbReference type="PROSITE" id="PS50943">
    <property type="entry name" value="HTH_CROC1"/>
    <property type="match status" value="1"/>
</dbReference>
<dbReference type="Proteomes" id="UP000540412">
    <property type="component" value="Unassembled WGS sequence"/>
</dbReference>
<dbReference type="Pfam" id="PF13560">
    <property type="entry name" value="HTH_31"/>
    <property type="match status" value="1"/>
</dbReference>
<evidence type="ECO:0000313" key="3">
    <source>
        <dbReference type="Proteomes" id="UP000540412"/>
    </source>
</evidence>
<name>A0A7W9PM63_9NOCA</name>
<evidence type="ECO:0000259" key="1">
    <source>
        <dbReference type="PROSITE" id="PS50943"/>
    </source>
</evidence>
<sequence>MAADPGSTVPRRQLGRYLREGRQACNLTLAEAARLMEWSEAMLQRLETGKLEKIRTHDVRQLCQLYNLDEEFAAALAVLAQQAGAKSWYHDYDDLIPVGFNLYVGLESSVRAMTTVQPFLVPGLLQTEEYARTLACAADPDEDEQQVERRVQLKVRRQSLITRKLHPVTLDAVIYEAAVRNIVGGRRVMGAQLRHLADMSTLPNITVRVLPLSAGMPLGELVGPCVILEFGKDKRGNPIEPSVVYVESYLGDIYLEKKQAVERYHRACGAIADAALDDVTSRGLLRRVAREYDRER</sequence>
<keyword evidence="3" id="KW-1185">Reference proteome</keyword>
<dbReference type="Pfam" id="PF19054">
    <property type="entry name" value="DUF5753"/>
    <property type="match status" value="1"/>
</dbReference>
<reference evidence="2 3" key="1">
    <citation type="submission" date="2020-08" db="EMBL/GenBank/DDBJ databases">
        <title>Sequencing the genomes of 1000 actinobacteria strains.</title>
        <authorList>
            <person name="Klenk H.-P."/>
        </authorList>
    </citation>
    <scope>NUCLEOTIDE SEQUENCE [LARGE SCALE GENOMIC DNA]</scope>
    <source>
        <strain evidence="2 3">DSM 43582</strain>
    </source>
</reference>
<dbReference type="EMBL" id="JACHIT010000002">
    <property type="protein sequence ID" value="MBB5918725.1"/>
    <property type="molecule type" value="Genomic_DNA"/>
</dbReference>
<evidence type="ECO:0000313" key="2">
    <source>
        <dbReference type="EMBL" id="MBB5918725.1"/>
    </source>
</evidence>
<dbReference type="AlphaFoldDB" id="A0A7W9PM63"/>
<accession>A0A7W9PM63</accession>
<dbReference type="InterPro" id="IPR001387">
    <property type="entry name" value="Cro/C1-type_HTH"/>
</dbReference>
<dbReference type="GO" id="GO:0003677">
    <property type="term" value="F:DNA binding"/>
    <property type="evidence" value="ECO:0007669"/>
    <property type="project" value="InterPro"/>
</dbReference>
<dbReference type="RefSeq" id="WP_040752289.1">
    <property type="nucleotide sequence ID" value="NZ_JACHIT010000002.1"/>
</dbReference>
<dbReference type="SUPFAM" id="SSF47413">
    <property type="entry name" value="lambda repressor-like DNA-binding domains"/>
    <property type="match status" value="1"/>
</dbReference>
<organism evidence="2 3">
    <name type="scientific">Nocardia transvalensis</name>
    <dbReference type="NCBI Taxonomy" id="37333"/>
    <lineage>
        <taxon>Bacteria</taxon>
        <taxon>Bacillati</taxon>
        <taxon>Actinomycetota</taxon>
        <taxon>Actinomycetes</taxon>
        <taxon>Mycobacteriales</taxon>
        <taxon>Nocardiaceae</taxon>
        <taxon>Nocardia</taxon>
    </lineage>
</organism>
<dbReference type="CDD" id="cd00093">
    <property type="entry name" value="HTH_XRE"/>
    <property type="match status" value="1"/>
</dbReference>
<dbReference type="InterPro" id="IPR010982">
    <property type="entry name" value="Lambda_DNA-bd_dom_sf"/>
</dbReference>